<dbReference type="EMBL" id="KR029604">
    <property type="protein sequence ID" value="AKH48505.1"/>
    <property type="molecule type" value="Genomic_DNA"/>
</dbReference>
<protein>
    <submittedName>
        <fullName evidence="2">Uncharacterized protein</fullName>
    </submittedName>
</protein>
<reference evidence="2" key="1">
    <citation type="journal article" date="2015" name="Front. Microbiol.">
        <title>Combining genomic sequencing methods to explore viral diversity and reveal potential virus-host interactions.</title>
        <authorList>
            <person name="Chow C.E."/>
            <person name="Winget D.M."/>
            <person name="White R.A.III."/>
            <person name="Hallam S.J."/>
            <person name="Suttle C.A."/>
        </authorList>
    </citation>
    <scope>NUCLEOTIDE SEQUENCE</scope>
    <source>
        <strain evidence="2">Oxic1_9</strain>
    </source>
</reference>
<keyword evidence="1" id="KW-0812">Transmembrane</keyword>
<keyword evidence="1" id="KW-1133">Transmembrane helix</keyword>
<evidence type="ECO:0000313" key="2">
    <source>
        <dbReference type="EMBL" id="AKH48505.1"/>
    </source>
</evidence>
<keyword evidence="1" id="KW-0472">Membrane</keyword>
<proteinExistence type="predicted"/>
<evidence type="ECO:0000256" key="1">
    <source>
        <dbReference type="SAM" id="Phobius"/>
    </source>
</evidence>
<feature type="transmembrane region" description="Helical" evidence="1">
    <location>
        <begin position="44"/>
        <end position="67"/>
    </location>
</feature>
<sequence>MIYILIGPLQNIYCCRYNPNYFFYLFRLFPLFSYPSNYSFNNLFIFLSVCFCLFIISTVCISFKLFSTFSNFKDLKK</sequence>
<organism evidence="2">
    <name type="scientific">uncultured marine virus</name>
    <dbReference type="NCBI Taxonomy" id="186617"/>
    <lineage>
        <taxon>Viruses</taxon>
        <taxon>environmental samples</taxon>
    </lineage>
</organism>
<feature type="transmembrane region" description="Helical" evidence="1">
    <location>
        <begin position="21"/>
        <end position="38"/>
    </location>
</feature>
<accession>A0A0F7L9D5</accession>
<name>A0A0F7L9D5_9VIRU</name>
<reference evidence="2" key="2">
    <citation type="submission" date="2015-03" db="EMBL/GenBank/DDBJ databases">
        <authorList>
            <person name="Chow C.-E.T."/>
            <person name="Winget D.M."/>
            <person name="White R.A.III."/>
            <person name="Hallam S.J."/>
            <person name="Suttle C.A."/>
        </authorList>
    </citation>
    <scope>NUCLEOTIDE SEQUENCE</scope>
    <source>
        <strain evidence="2">Oxic1_9</strain>
    </source>
</reference>